<dbReference type="Proteomes" id="UP000650605">
    <property type="component" value="Unassembled WGS sequence"/>
</dbReference>
<protein>
    <submittedName>
        <fullName evidence="2">Rha family transcriptional regulator</fullName>
    </submittedName>
</protein>
<dbReference type="Pfam" id="PF10552">
    <property type="entry name" value="ORF6C"/>
    <property type="match status" value="1"/>
</dbReference>
<reference evidence="2" key="1">
    <citation type="submission" date="2020-12" db="EMBL/GenBank/DDBJ databases">
        <title>Paenibacillus polymyxa LMG 27872: a double-edged sword.</title>
        <authorList>
            <person name="Langendries S."/>
            <person name="Garcia Mendez S."/>
            <person name="Beirinckx S."/>
            <person name="Viaene T."/>
            <person name="Baeyen S."/>
            <person name="Goeminne G."/>
            <person name="Willems A."/>
            <person name="Debode J."/>
            <person name="Goormachtig S."/>
        </authorList>
    </citation>
    <scope>NUCLEOTIDE SEQUENCE</scope>
    <source>
        <strain evidence="2">LMG 27872</strain>
    </source>
</reference>
<dbReference type="EMBL" id="JAEHFQ010000001">
    <property type="protein sequence ID" value="MBM0632020.1"/>
    <property type="molecule type" value="Genomic_DNA"/>
</dbReference>
<dbReference type="InterPro" id="IPR014054">
    <property type="entry name" value="Phage_regulatory_Rha"/>
</dbReference>
<comment type="caution">
    <text evidence="2">The sequence shown here is derived from an EMBL/GenBank/DDBJ whole genome shotgun (WGS) entry which is preliminary data.</text>
</comment>
<feature type="domain" description="ORF6C" evidence="1">
    <location>
        <begin position="134"/>
        <end position="220"/>
    </location>
</feature>
<evidence type="ECO:0000313" key="2">
    <source>
        <dbReference type="EMBL" id="MBM0632020.1"/>
    </source>
</evidence>
<gene>
    <name evidence="2" type="ORF">JDW19_02605</name>
</gene>
<dbReference type="RefSeq" id="WP_165144728.1">
    <property type="nucleotide sequence ID" value="NZ_JAEHFQ010000001.1"/>
</dbReference>
<sequence>MTQLVFIQNGNTVTDSLTVAEVFGKRHSDVLRSIANLECSEEFNERNFASVDYIDGKGETRPKFIISQDGFSFLAMSYTGKEAARFKEMYITEFNRMKDEISKPPVLTERQAIIQSLKLTAEVAEEVEVVKATTAEHGTKLVEIEQKLDKQITLNSGQQRTLQKAISRKVYAIEPDKDERGELFQQLHREIKDRWQVTSYKDVLRKELENVLNYITYWRPIKKGE</sequence>
<evidence type="ECO:0000313" key="3">
    <source>
        <dbReference type="Proteomes" id="UP000650605"/>
    </source>
</evidence>
<dbReference type="AlphaFoldDB" id="A0A8I1LPH5"/>
<accession>A0A8I1LPH5</accession>
<dbReference type="Pfam" id="PF09669">
    <property type="entry name" value="Phage_pRha"/>
    <property type="match status" value="1"/>
</dbReference>
<name>A0A8I1LPH5_PAEPO</name>
<evidence type="ECO:0000259" key="1">
    <source>
        <dbReference type="Pfam" id="PF10552"/>
    </source>
</evidence>
<dbReference type="InterPro" id="IPR018878">
    <property type="entry name" value="ORF6C_dom"/>
</dbReference>
<dbReference type="NCBIfam" id="TIGR02681">
    <property type="entry name" value="phage_pRha"/>
    <property type="match status" value="1"/>
</dbReference>
<organism evidence="2 3">
    <name type="scientific">Paenibacillus polymyxa</name>
    <name type="common">Bacillus polymyxa</name>
    <dbReference type="NCBI Taxonomy" id="1406"/>
    <lineage>
        <taxon>Bacteria</taxon>
        <taxon>Bacillati</taxon>
        <taxon>Bacillota</taxon>
        <taxon>Bacilli</taxon>
        <taxon>Bacillales</taxon>
        <taxon>Paenibacillaceae</taxon>
        <taxon>Paenibacillus</taxon>
    </lineage>
</organism>
<proteinExistence type="predicted"/>